<keyword evidence="3" id="KW-1185">Reference proteome</keyword>
<geneLocation type="plasmid" evidence="2 3">
    <name>pCALKR01</name>
</geneLocation>
<feature type="region of interest" description="Disordered" evidence="1">
    <location>
        <begin position="75"/>
        <end position="96"/>
    </location>
</feature>
<proteinExistence type="predicted"/>
<protein>
    <submittedName>
        <fullName evidence="2">Uncharacterized protein</fullName>
    </submittedName>
</protein>
<dbReference type="KEGG" id="cki:Calkr_2651"/>
<dbReference type="EMBL" id="CP002327">
    <property type="protein sequence ID" value="ADQ42074.1"/>
    <property type="molecule type" value="Genomic_DNA"/>
</dbReference>
<dbReference type="RefSeq" id="WP_013429081.1">
    <property type="nucleotide sequence ID" value="NC_014719.1"/>
</dbReference>
<keyword evidence="2" id="KW-0614">Plasmid</keyword>
<name>E4SAZ5_CALA7</name>
<evidence type="ECO:0000313" key="2">
    <source>
        <dbReference type="EMBL" id="ADQ42074.1"/>
    </source>
</evidence>
<organism evidence="2 3">
    <name type="scientific">Caldicellulosiruptor acetigenus (strain ATCC 700853 / DSM 12137 / I77R1B)</name>
    <name type="common">Caldicellulosiruptor kristjanssonii</name>
    <dbReference type="NCBI Taxonomy" id="632335"/>
    <lineage>
        <taxon>Bacteria</taxon>
        <taxon>Bacillati</taxon>
        <taxon>Bacillota</taxon>
        <taxon>Bacillota incertae sedis</taxon>
        <taxon>Caldicellulosiruptorales</taxon>
        <taxon>Caldicellulosiruptoraceae</taxon>
        <taxon>Caldicellulosiruptor</taxon>
    </lineage>
</organism>
<feature type="compositionally biased region" description="Polar residues" evidence="1">
    <location>
        <begin position="77"/>
        <end position="87"/>
    </location>
</feature>
<reference evidence="2 3" key="2">
    <citation type="journal article" date="2011" name="J. Bacteriol.">
        <title>Complete genome sequences for the anaerobic, extremely thermophilic plant biomass-degrading bacteria Caldicellulosiruptor hydrothermalis, Caldicellulosiruptor kristjanssonii, Caldicellulosiruptor kronotskyensis, Caldicellulosiruptor owensenis, and Caldicellulosiruptor lactoaceticus.</title>
        <authorList>
            <person name="Blumer-Schuette S.E."/>
            <person name="Ozdemir I."/>
            <person name="Mistry D."/>
            <person name="Lucas S."/>
            <person name="Lapidus A."/>
            <person name="Cheng J.F."/>
            <person name="Goodwin L.A."/>
            <person name="Pitluck S."/>
            <person name="Land M.L."/>
            <person name="Hauser L.J."/>
            <person name="Woyke T."/>
            <person name="Mikhailova N."/>
            <person name="Pati A."/>
            <person name="Kyrpides N.C."/>
            <person name="Ivanova N."/>
            <person name="Detter J.C."/>
            <person name="Walston-Davenport K."/>
            <person name="Han S."/>
            <person name="Adams M.W."/>
            <person name="Kelly R.M."/>
        </authorList>
    </citation>
    <scope>NUCLEOTIDE SEQUENCE [LARGE SCALE GENOMIC DNA]</scope>
    <source>
        <strain evidence="3">ATCC 700853 / DSM 12137 / I77R1B</strain>
        <plasmid evidence="2">pCALKR01</plasmid>
    </source>
</reference>
<reference key="1">
    <citation type="submission" date="2010-11" db="EMBL/GenBank/DDBJ databases">
        <title>Complete sequence of plasmid of Caldicellulosiruptor kristjanssonii 177R1B.</title>
        <authorList>
            <consortium name="US DOE Joint Genome Institute"/>
            <person name="Lucas S."/>
            <person name="Copeland A."/>
            <person name="Lapidus A."/>
            <person name="Cheng J.-F."/>
            <person name="Bruce D."/>
            <person name="Goodwin L."/>
            <person name="Pitluck S."/>
            <person name="Davenport K."/>
            <person name="Detter J.C."/>
            <person name="Han C."/>
            <person name="Tapia R."/>
            <person name="Land M."/>
            <person name="Hauser L."/>
            <person name="Jeffries C."/>
            <person name="Kyrpides N."/>
            <person name="Ivanova N."/>
            <person name="Mikhailova N."/>
            <person name="Blumer-Schuette S.E."/>
            <person name="Kelly R.M."/>
            <person name="Woyke T."/>
        </authorList>
    </citation>
    <scope>NUCLEOTIDE SEQUENCE</scope>
    <source>
        <strain>177R1B</strain>
    </source>
</reference>
<accession>E4SAZ5</accession>
<dbReference type="HOGENOM" id="CLU_2141247_0_0_9"/>
<gene>
    <name evidence="2" type="ordered locus">Calkr_2651</name>
</gene>
<sequence>MGRRKENKIRSRTISVRLPESHWIFKIEGNKSSIIESALELYKTFVLDANRKANSITNFEYRQIDQVQAAEEEENIENLQSVQSVPSDKSETAIPFKNKDPKSLLKLTKSLR</sequence>
<dbReference type="AlphaFoldDB" id="E4SAZ5"/>
<evidence type="ECO:0000256" key="1">
    <source>
        <dbReference type="SAM" id="MobiDB-lite"/>
    </source>
</evidence>
<evidence type="ECO:0000313" key="3">
    <source>
        <dbReference type="Proteomes" id="UP000009256"/>
    </source>
</evidence>
<dbReference type="Proteomes" id="UP000009256">
    <property type="component" value="Plasmid pCALKR01"/>
</dbReference>